<dbReference type="EMBL" id="LAZR01006954">
    <property type="protein sequence ID" value="KKM88481.1"/>
    <property type="molecule type" value="Genomic_DNA"/>
</dbReference>
<organism evidence="1">
    <name type="scientific">marine sediment metagenome</name>
    <dbReference type="NCBI Taxonomy" id="412755"/>
    <lineage>
        <taxon>unclassified sequences</taxon>
        <taxon>metagenomes</taxon>
        <taxon>ecological metagenomes</taxon>
    </lineage>
</organism>
<evidence type="ECO:0000313" key="1">
    <source>
        <dbReference type="EMBL" id="KKM88481.1"/>
    </source>
</evidence>
<gene>
    <name evidence="1" type="ORF">LCGC14_1258300</name>
</gene>
<accession>A0A0F9LMS4</accession>
<proteinExistence type="predicted"/>
<reference evidence="1" key="1">
    <citation type="journal article" date="2015" name="Nature">
        <title>Complex archaea that bridge the gap between prokaryotes and eukaryotes.</title>
        <authorList>
            <person name="Spang A."/>
            <person name="Saw J.H."/>
            <person name="Jorgensen S.L."/>
            <person name="Zaremba-Niedzwiedzka K."/>
            <person name="Martijn J."/>
            <person name="Lind A.E."/>
            <person name="van Eijk R."/>
            <person name="Schleper C."/>
            <person name="Guy L."/>
            <person name="Ettema T.J."/>
        </authorList>
    </citation>
    <scope>NUCLEOTIDE SEQUENCE</scope>
</reference>
<dbReference type="AlphaFoldDB" id="A0A0F9LMS4"/>
<name>A0A0F9LMS4_9ZZZZ</name>
<sequence length="181" mass="20713">MTILAADELREHIETDLEDVALLRLAAAAEGMIIREAGQTSDVTETRNEWGFPWGRHRELYTARPVSNFTSIKERDHPDDAQTTLETDDYRLEGVRRIIRLQEGTNPRQLWAPYVELIYTPESDNDIRKLVQIALVKLGVMYSGAKKEKLGDFEFLHNDTATETTAILRKLRTARNNMAVT</sequence>
<protein>
    <submittedName>
        <fullName evidence="1">Uncharacterized protein</fullName>
    </submittedName>
</protein>
<comment type="caution">
    <text evidence="1">The sequence shown here is derived from an EMBL/GenBank/DDBJ whole genome shotgun (WGS) entry which is preliminary data.</text>
</comment>